<dbReference type="EMBL" id="CM008048">
    <property type="protein sequence ID" value="PAN17939.1"/>
    <property type="molecule type" value="Genomic_DNA"/>
</dbReference>
<dbReference type="Gramene" id="PAN17939">
    <property type="protein sequence ID" value="PAN17939"/>
    <property type="gene ID" value="PAHAL_3G166500"/>
</dbReference>
<accession>A0A2S3H997</accession>
<sequence>MYRRVPARSYGGGFVTKAASPRSHILTEMGSPLAPATTRMFPGLMSRCIIRRSCMCLAPPRSCRVMRRTSDSGNGRPPRCRPSLRTSWRLGPTHSMTSATSLVPWLMASAWRLTRDGWPRQAARNSASRSASSAASALALAAPAPSSAGTGARSAFTATAWPVERCRASTTAPKPPSPSARVGS</sequence>
<gene>
    <name evidence="2" type="ORF">PAHAL_3G166500</name>
</gene>
<evidence type="ECO:0000256" key="1">
    <source>
        <dbReference type="SAM" id="MobiDB-lite"/>
    </source>
</evidence>
<dbReference type="AlphaFoldDB" id="A0A2S3H997"/>
<feature type="region of interest" description="Disordered" evidence="1">
    <location>
        <begin position="67"/>
        <end position="86"/>
    </location>
</feature>
<reference evidence="2" key="1">
    <citation type="submission" date="2018-04" db="EMBL/GenBank/DDBJ databases">
        <title>WGS assembly of Panicum hallii.</title>
        <authorList>
            <person name="Lovell J."/>
            <person name="Jenkins J."/>
            <person name="Lowry D."/>
            <person name="Mamidi S."/>
            <person name="Sreedasyam A."/>
            <person name="Weng X."/>
            <person name="Barry K."/>
            <person name="Bonette J."/>
            <person name="Campitelli B."/>
            <person name="Daum C."/>
            <person name="Gordon S."/>
            <person name="Gould B."/>
            <person name="Lipzen A."/>
            <person name="Macqueen A."/>
            <person name="Palacio-Mejia J."/>
            <person name="Plott C."/>
            <person name="Shakirov E."/>
            <person name="Shu S."/>
            <person name="Yoshinaga Y."/>
            <person name="Zane M."/>
            <person name="Rokhsar D."/>
            <person name="Grimwood J."/>
            <person name="Schmutz J."/>
            <person name="Juenger T."/>
        </authorList>
    </citation>
    <scope>NUCLEOTIDE SEQUENCE [LARGE SCALE GENOMIC DNA]</scope>
    <source>
        <strain evidence="2">FIL2</strain>
    </source>
</reference>
<protein>
    <submittedName>
        <fullName evidence="2">Uncharacterized protein</fullName>
    </submittedName>
</protein>
<proteinExistence type="predicted"/>
<name>A0A2S3H997_9POAL</name>
<organism evidence="2">
    <name type="scientific">Panicum hallii</name>
    <dbReference type="NCBI Taxonomy" id="206008"/>
    <lineage>
        <taxon>Eukaryota</taxon>
        <taxon>Viridiplantae</taxon>
        <taxon>Streptophyta</taxon>
        <taxon>Embryophyta</taxon>
        <taxon>Tracheophyta</taxon>
        <taxon>Spermatophyta</taxon>
        <taxon>Magnoliopsida</taxon>
        <taxon>Liliopsida</taxon>
        <taxon>Poales</taxon>
        <taxon>Poaceae</taxon>
        <taxon>PACMAD clade</taxon>
        <taxon>Panicoideae</taxon>
        <taxon>Panicodae</taxon>
        <taxon>Paniceae</taxon>
        <taxon>Panicinae</taxon>
        <taxon>Panicum</taxon>
        <taxon>Panicum sect. Panicum</taxon>
    </lineage>
</organism>
<dbReference type="Proteomes" id="UP000243499">
    <property type="component" value="Chromosome 3"/>
</dbReference>
<evidence type="ECO:0000313" key="2">
    <source>
        <dbReference type="EMBL" id="PAN17939.1"/>
    </source>
</evidence>